<reference evidence="1 2" key="1">
    <citation type="journal article" date="2019" name="Sci. Rep.">
        <title>Orb-weaving spider Araneus ventricosus genome elucidates the spidroin gene catalogue.</title>
        <authorList>
            <person name="Kono N."/>
            <person name="Nakamura H."/>
            <person name="Ohtoshi R."/>
            <person name="Moran D.A.P."/>
            <person name="Shinohara A."/>
            <person name="Yoshida Y."/>
            <person name="Fujiwara M."/>
            <person name="Mori M."/>
            <person name="Tomita M."/>
            <person name="Arakawa K."/>
        </authorList>
    </citation>
    <scope>NUCLEOTIDE SEQUENCE [LARGE SCALE GENOMIC DNA]</scope>
</reference>
<dbReference type="AlphaFoldDB" id="A0A4Y2JCD3"/>
<keyword evidence="2" id="KW-1185">Reference proteome</keyword>
<gene>
    <name evidence="1" type="ORF">AVEN_21990_1</name>
</gene>
<organism evidence="1 2">
    <name type="scientific">Araneus ventricosus</name>
    <name type="common">Orbweaver spider</name>
    <name type="synonym">Epeira ventricosa</name>
    <dbReference type="NCBI Taxonomy" id="182803"/>
    <lineage>
        <taxon>Eukaryota</taxon>
        <taxon>Metazoa</taxon>
        <taxon>Ecdysozoa</taxon>
        <taxon>Arthropoda</taxon>
        <taxon>Chelicerata</taxon>
        <taxon>Arachnida</taxon>
        <taxon>Araneae</taxon>
        <taxon>Araneomorphae</taxon>
        <taxon>Entelegynae</taxon>
        <taxon>Araneoidea</taxon>
        <taxon>Araneidae</taxon>
        <taxon>Araneus</taxon>
    </lineage>
</organism>
<dbReference type="EMBL" id="BGPR01003389">
    <property type="protein sequence ID" value="GBM87535.1"/>
    <property type="molecule type" value="Genomic_DNA"/>
</dbReference>
<proteinExistence type="predicted"/>
<dbReference type="PANTHER" id="PTHR47326:SF1">
    <property type="entry name" value="HTH PSQ-TYPE DOMAIN-CONTAINING PROTEIN"/>
    <property type="match status" value="1"/>
</dbReference>
<name>A0A4Y2JCD3_ARAVE</name>
<dbReference type="Proteomes" id="UP000499080">
    <property type="component" value="Unassembled WGS sequence"/>
</dbReference>
<sequence>MPFGPVNPIDSTYSQFVFNYTHSRKPLCSVAFGHITRGSDDLKEARTDVLLELLQDVPIVIRKRMWFQHDGAPANFSIDVRNYLNATFAVRWIGRGGPVP</sequence>
<comment type="caution">
    <text evidence="1">The sequence shown here is derived from an EMBL/GenBank/DDBJ whole genome shotgun (WGS) entry which is preliminary data.</text>
</comment>
<dbReference type="OrthoDB" id="10024802at2759"/>
<dbReference type="PANTHER" id="PTHR47326">
    <property type="entry name" value="TRANSPOSABLE ELEMENT TC3 TRANSPOSASE-LIKE PROTEIN"/>
    <property type="match status" value="1"/>
</dbReference>
<protein>
    <submittedName>
        <fullName evidence="1">Uncharacterized protein</fullName>
    </submittedName>
</protein>
<accession>A0A4Y2JCD3</accession>
<evidence type="ECO:0000313" key="2">
    <source>
        <dbReference type="Proteomes" id="UP000499080"/>
    </source>
</evidence>
<evidence type="ECO:0000313" key="1">
    <source>
        <dbReference type="EMBL" id="GBM87535.1"/>
    </source>
</evidence>